<feature type="compositionally biased region" description="Polar residues" evidence="2">
    <location>
        <begin position="50"/>
        <end position="61"/>
    </location>
</feature>
<dbReference type="InterPro" id="IPR017856">
    <property type="entry name" value="Integrase-like_N"/>
</dbReference>
<dbReference type="InterPro" id="IPR048300">
    <property type="entry name" value="TACO1_YebC-like_2nd/3rd_dom"/>
</dbReference>
<proteinExistence type="inferred from homology"/>
<dbReference type="Proteomes" id="UP001446871">
    <property type="component" value="Unassembled WGS sequence"/>
</dbReference>
<dbReference type="Gene3D" id="1.10.10.200">
    <property type="match status" value="1"/>
</dbReference>
<dbReference type="SUPFAM" id="SSF75625">
    <property type="entry name" value="YebC-like"/>
    <property type="match status" value="1"/>
</dbReference>
<evidence type="ECO:0000313" key="5">
    <source>
        <dbReference type="EMBL" id="KAK8057908.1"/>
    </source>
</evidence>
<reference evidence="5 6" key="1">
    <citation type="submission" date="2023-01" db="EMBL/GenBank/DDBJ databases">
        <title>Analysis of 21 Apiospora genomes using comparative genomics revels a genus with tremendous synthesis potential of carbohydrate active enzymes and secondary metabolites.</title>
        <authorList>
            <person name="Sorensen T."/>
        </authorList>
    </citation>
    <scope>NUCLEOTIDE SEQUENCE [LARGE SCALE GENOMIC DNA]</scope>
    <source>
        <strain evidence="5 6">CBS 83171</strain>
    </source>
</reference>
<gene>
    <name evidence="5" type="ORF">PG996_011845</name>
</gene>
<organism evidence="5 6">
    <name type="scientific">Apiospora saccharicola</name>
    <dbReference type="NCBI Taxonomy" id="335842"/>
    <lineage>
        <taxon>Eukaryota</taxon>
        <taxon>Fungi</taxon>
        <taxon>Dikarya</taxon>
        <taxon>Ascomycota</taxon>
        <taxon>Pezizomycotina</taxon>
        <taxon>Sordariomycetes</taxon>
        <taxon>Xylariomycetidae</taxon>
        <taxon>Amphisphaeriales</taxon>
        <taxon>Apiosporaceae</taxon>
        <taxon>Apiospora</taxon>
    </lineage>
</organism>
<name>A0ABR1UG68_9PEZI</name>
<dbReference type="EMBL" id="JAQQWM010000007">
    <property type="protein sequence ID" value="KAK8057908.1"/>
    <property type="molecule type" value="Genomic_DNA"/>
</dbReference>
<dbReference type="Gene3D" id="3.30.70.980">
    <property type="match status" value="2"/>
</dbReference>
<evidence type="ECO:0000313" key="6">
    <source>
        <dbReference type="Proteomes" id="UP001446871"/>
    </source>
</evidence>
<sequence>MEHLLRARPTTTSALRTLLRSSPARPTSAAISTTCAQCLRRRQQALPAGATSTAGGNNVSASPHHPRSFSTSAAQLSGHNKWSKIKHDKARLDAKKSSQRALLNKEIQLATRLYGPDTKFNGQLANAIAIARKAGVPKAIIEAAIARGQGRSSTGESLETVVLEAMTASKGGDGIALVIEILTDNRNRALHDVRGIIKKHNAILTPTTFLFEKAGRTVLKLGGDDKEAGEKSEGEDFDDVMMQAIEAGADDVEDIGDGMFVVWTPPTLTHKAAQALSQGDLKAKIVESDIVWNPSQEKVRLPDAEAAQAFADFLDAIRDYNDVQAVYANVEQGDNVAEELWDAIEENLD</sequence>
<dbReference type="PANTHER" id="PTHR12532:SF0">
    <property type="entry name" value="TRANSLATIONAL ACTIVATOR OF CYTOCHROME C OXIDASE 1"/>
    <property type="match status" value="1"/>
</dbReference>
<evidence type="ECO:0000256" key="1">
    <source>
        <dbReference type="ARBA" id="ARBA00008724"/>
    </source>
</evidence>
<comment type="caution">
    <text evidence="5">The sequence shown here is derived from an EMBL/GenBank/DDBJ whole genome shotgun (WGS) entry which is preliminary data.</text>
</comment>
<evidence type="ECO:0000259" key="3">
    <source>
        <dbReference type="Pfam" id="PF01709"/>
    </source>
</evidence>
<dbReference type="InterPro" id="IPR029072">
    <property type="entry name" value="YebC-like"/>
</dbReference>
<keyword evidence="6" id="KW-1185">Reference proteome</keyword>
<protein>
    <recommendedName>
        <fullName evidence="7">YebC-like protein</fullName>
    </recommendedName>
</protein>
<evidence type="ECO:0000256" key="2">
    <source>
        <dbReference type="SAM" id="MobiDB-lite"/>
    </source>
</evidence>
<feature type="domain" description="TACO1/YebC-like second and third" evidence="3">
    <location>
        <begin position="170"/>
        <end position="330"/>
    </location>
</feature>
<dbReference type="Pfam" id="PF01709">
    <property type="entry name" value="Transcrip_reg"/>
    <property type="match status" value="1"/>
</dbReference>
<dbReference type="PANTHER" id="PTHR12532">
    <property type="entry name" value="TRANSLATIONAL ACTIVATOR OF CYTOCHROME C OXIDASE 1"/>
    <property type="match status" value="1"/>
</dbReference>
<dbReference type="InterPro" id="IPR049083">
    <property type="entry name" value="TACO1_YebC_N"/>
</dbReference>
<feature type="domain" description="TACO1/YebC-like N-terminal" evidence="4">
    <location>
        <begin position="80"/>
        <end position="150"/>
    </location>
</feature>
<accession>A0ABR1UG68</accession>
<evidence type="ECO:0000259" key="4">
    <source>
        <dbReference type="Pfam" id="PF20772"/>
    </source>
</evidence>
<feature type="compositionally biased region" description="Polar residues" evidence="2">
    <location>
        <begin position="68"/>
        <end position="80"/>
    </location>
</feature>
<evidence type="ECO:0008006" key="7">
    <source>
        <dbReference type="Google" id="ProtNLM"/>
    </source>
</evidence>
<dbReference type="Pfam" id="PF20772">
    <property type="entry name" value="TACO1_YebC_N"/>
    <property type="match status" value="1"/>
</dbReference>
<dbReference type="InterPro" id="IPR002876">
    <property type="entry name" value="Transcrip_reg_TACO1-like"/>
</dbReference>
<comment type="similarity">
    <text evidence="1">Belongs to the TACO1 family.</text>
</comment>
<feature type="region of interest" description="Disordered" evidence="2">
    <location>
        <begin position="46"/>
        <end position="97"/>
    </location>
</feature>
<dbReference type="InterPro" id="IPR026564">
    <property type="entry name" value="Transcrip_reg_TACO1-like_dom3"/>
</dbReference>